<dbReference type="SUPFAM" id="SSF82784">
    <property type="entry name" value="OsmC-like"/>
    <property type="match status" value="1"/>
</dbReference>
<dbReference type="RefSeq" id="WP_048877483.1">
    <property type="nucleotide sequence ID" value="NZ_BANC01000015.1"/>
</dbReference>
<keyword evidence="4" id="KW-1185">Reference proteome</keyword>
<feature type="region of interest" description="Disordered" evidence="2">
    <location>
        <begin position="14"/>
        <end position="48"/>
    </location>
</feature>
<dbReference type="GO" id="GO:0006979">
    <property type="term" value="P:response to oxidative stress"/>
    <property type="evidence" value="ECO:0007669"/>
    <property type="project" value="InterPro"/>
</dbReference>
<dbReference type="Proteomes" id="UP000032668">
    <property type="component" value="Unassembled WGS sequence"/>
</dbReference>
<dbReference type="Gene3D" id="3.30.300.20">
    <property type="match status" value="1"/>
</dbReference>
<dbReference type="NCBIfam" id="TIGR03561">
    <property type="entry name" value="organ_hyd_perox"/>
    <property type="match status" value="1"/>
</dbReference>
<dbReference type="PANTHER" id="PTHR33797:SF2">
    <property type="entry name" value="ORGANIC HYDROPEROXIDE RESISTANCE PROTEIN-LIKE"/>
    <property type="match status" value="1"/>
</dbReference>
<sequence length="143" mass="14564">MSVKEVLYTAHGHATGGRAGRGASSDNKVDVTLSVPKSMGGDDGPGTNPEQLFSVGYSACFLGALKFAAGKEGVKLPDDSKVSAEIGIGPREDGGGFGITAALTITAPGVEKAVLEDLVQKAHIVCPYSNAIYKSVDVKLSVA</sequence>
<name>A0A0D6PCQ1_9PROT</name>
<dbReference type="Gene3D" id="2.20.25.10">
    <property type="match status" value="1"/>
</dbReference>
<dbReference type="InterPro" id="IPR019953">
    <property type="entry name" value="OHR"/>
</dbReference>
<comment type="similarity">
    <text evidence="1">Belongs to the OsmC/Ohr family.</text>
</comment>
<reference evidence="3 4" key="1">
    <citation type="submission" date="2012-11" db="EMBL/GenBank/DDBJ databases">
        <title>Whole genome sequence of Acidocella aminolytica 101 = DSM 11237.</title>
        <authorList>
            <person name="Azuma Y."/>
            <person name="Higashiura N."/>
            <person name="Hirakawa H."/>
            <person name="Matsushita K."/>
        </authorList>
    </citation>
    <scope>NUCLEOTIDE SEQUENCE [LARGE SCALE GENOMIC DNA]</scope>
    <source>
        <strain evidence="4">101 / DSM 11237</strain>
    </source>
</reference>
<proteinExistence type="inferred from homology"/>
<dbReference type="Pfam" id="PF02566">
    <property type="entry name" value="OsmC"/>
    <property type="match status" value="1"/>
</dbReference>
<dbReference type="InterPro" id="IPR003718">
    <property type="entry name" value="OsmC/Ohr_fam"/>
</dbReference>
<gene>
    <name evidence="3" type="ORF">Aam_015_008</name>
</gene>
<dbReference type="STRING" id="1120923.SAMN02746095_03016"/>
<dbReference type="PANTHER" id="PTHR33797">
    <property type="entry name" value="ORGANIC HYDROPEROXIDE RESISTANCE PROTEIN-LIKE"/>
    <property type="match status" value="1"/>
</dbReference>
<accession>A0A0D6PCQ1</accession>
<dbReference type="OrthoDB" id="9797508at2"/>
<evidence type="ECO:0000313" key="4">
    <source>
        <dbReference type="Proteomes" id="UP000032668"/>
    </source>
</evidence>
<dbReference type="AlphaFoldDB" id="A0A0D6PCQ1"/>
<evidence type="ECO:0000256" key="2">
    <source>
        <dbReference type="SAM" id="MobiDB-lite"/>
    </source>
</evidence>
<organism evidence="3 4">
    <name type="scientific">Acidocella aminolytica 101 = DSM 11237</name>
    <dbReference type="NCBI Taxonomy" id="1120923"/>
    <lineage>
        <taxon>Bacteria</taxon>
        <taxon>Pseudomonadati</taxon>
        <taxon>Pseudomonadota</taxon>
        <taxon>Alphaproteobacteria</taxon>
        <taxon>Acetobacterales</taxon>
        <taxon>Acidocellaceae</taxon>
        <taxon>Acidocella</taxon>
    </lineage>
</organism>
<dbReference type="InterPro" id="IPR036102">
    <property type="entry name" value="OsmC/Ohrsf"/>
</dbReference>
<comment type="caution">
    <text evidence="3">The sequence shown here is derived from an EMBL/GenBank/DDBJ whole genome shotgun (WGS) entry which is preliminary data.</text>
</comment>
<dbReference type="InterPro" id="IPR015946">
    <property type="entry name" value="KH_dom-like_a/b"/>
</dbReference>
<protein>
    <submittedName>
        <fullName evidence="3">Osmotically inducible peroxiredoxin OsmC</fullName>
    </submittedName>
</protein>
<evidence type="ECO:0000313" key="3">
    <source>
        <dbReference type="EMBL" id="GAN78998.1"/>
    </source>
</evidence>
<evidence type="ECO:0000256" key="1">
    <source>
        <dbReference type="ARBA" id="ARBA00007378"/>
    </source>
</evidence>
<dbReference type="EMBL" id="BANC01000015">
    <property type="protein sequence ID" value="GAN78998.1"/>
    <property type="molecule type" value="Genomic_DNA"/>
</dbReference>